<reference evidence="2 3" key="1">
    <citation type="journal article" date="2013" name="PLoS Genet.">
        <title>Distinctive expansion of potential virulence genes in the genome of the oomycete fish pathogen Saprolegnia parasitica.</title>
        <authorList>
            <person name="Jiang R.H."/>
            <person name="de Bruijn I."/>
            <person name="Haas B.J."/>
            <person name="Belmonte R."/>
            <person name="Lobach L."/>
            <person name="Christie J."/>
            <person name="van den Ackerveken G."/>
            <person name="Bottin A."/>
            <person name="Bulone V."/>
            <person name="Diaz-Moreno S.M."/>
            <person name="Dumas B."/>
            <person name="Fan L."/>
            <person name="Gaulin E."/>
            <person name="Govers F."/>
            <person name="Grenville-Briggs L.J."/>
            <person name="Horner N.R."/>
            <person name="Levin J.Z."/>
            <person name="Mammella M."/>
            <person name="Meijer H.J."/>
            <person name="Morris P."/>
            <person name="Nusbaum C."/>
            <person name="Oome S."/>
            <person name="Phillips A.J."/>
            <person name="van Rooyen D."/>
            <person name="Rzeszutek E."/>
            <person name="Saraiva M."/>
            <person name="Secombes C.J."/>
            <person name="Seidl M.F."/>
            <person name="Snel B."/>
            <person name="Stassen J.H."/>
            <person name="Sykes S."/>
            <person name="Tripathy S."/>
            <person name="van den Berg H."/>
            <person name="Vega-Arreguin J.C."/>
            <person name="Wawra S."/>
            <person name="Young S.K."/>
            <person name="Zeng Q."/>
            <person name="Dieguez-Uribeondo J."/>
            <person name="Russ C."/>
            <person name="Tyler B.M."/>
            <person name="van West P."/>
        </authorList>
    </citation>
    <scope>NUCLEOTIDE SEQUENCE [LARGE SCALE GENOMIC DNA]</scope>
    <source>
        <strain evidence="2 3">CBS 223.65</strain>
    </source>
</reference>
<dbReference type="EMBL" id="KK583327">
    <property type="protein sequence ID" value="KDO19984.1"/>
    <property type="molecule type" value="Genomic_DNA"/>
</dbReference>
<feature type="region of interest" description="Disordered" evidence="1">
    <location>
        <begin position="1"/>
        <end position="20"/>
    </location>
</feature>
<evidence type="ECO:0000313" key="2">
    <source>
        <dbReference type="EMBL" id="KDO19984.1"/>
    </source>
</evidence>
<feature type="compositionally biased region" description="Basic and acidic residues" evidence="1">
    <location>
        <begin position="8"/>
        <end position="20"/>
    </location>
</feature>
<evidence type="ECO:0000256" key="1">
    <source>
        <dbReference type="SAM" id="MobiDB-lite"/>
    </source>
</evidence>
<keyword evidence="3" id="KW-1185">Reference proteome</keyword>
<dbReference type="AlphaFoldDB" id="A0A067BN93"/>
<proteinExistence type="predicted"/>
<sequence>MRKWLRHGTKEDDRSLKTTDVDTPASSHVLRLGLFSKVQVLATRAFKFPSSIPIPTAVAINTRAVAPATLPKPPRKKRFELPFALQKPTQMLSKLLQNLPNDPFGVADKMQAIAKRLWFTRPPPPSTKSIEARDAFDIEGQLRAWAALARANVAKLYRRKQLVHDYSVHEALAILDVTVQTVLWKAKVAADRRQQAAARCIQHAWRSHAWRLHKRRRDKTRILATLRNVVERMLCARLVPGLVADVLAQGCRRMAARTIQRVWRGHRGRKRARVRRRCVHKEQRAAAREVARLAKRRALLAPAANAKRLESIKRAWARDDFVPSPHTKPRRLLPRHKTLHPLPTQTPPESPLVAKLSVPKWTRLPKPVRPHACWVAVPIHVTDHMHTDNLRPQSRLLKRHYDLQYDWIPAGLLQSTTDVPAPTTFEEKVLRMMPPRATSVPKDTRLAPLQSKSKLPS</sequence>
<dbReference type="Proteomes" id="UP000030745">
    <property type="component" value="Unassembled WGS sequence"/>
</dbReference>
<evidence type="ECO:0000313" key="3">
    <source>
        <dbReference type="Proteomes" id="UP000030745"/>
    </source>
</evidence>
<dbReference type="OrthoDB" id="79340at2759"/>
<dbReference type="VEuPathDB" id="FungiDB:SPRG_14565"/>
<organism evidence="2 3">
    <name type="scientific">Saprolegnia parasitica (strain CBS 223.65)</name>
    <dbReference type="NCBI Taxonomy" id="695850"/>
    <lineage>
        <taxon>Eukaryota</taxon>
        <taxon>Sar</taxon>
        <taxon>Stramenopiles</taxon>
        <taxon>Oomycota</taxon>
        <taxon>Saprolegniomycetes</taxon>
        <taxon>Saprolegniales</taxon>
        <taxon>Saprolegniaceae</taxon>
        <taxon>Saprolegnia</taxon>
    </lineage>
</organism>
<dbReference type="OMA" id="CIQHAWR"/>
<name>A0A067BN93_SAPPC</name>
<dbReference type="PROSITE" id="PS50096">
    <property type="entry name" value="IQ"/>
    <property type="match status" value="1"/>
</dbReference>
<feature type="region of interest" description="Disordered" evidence="1">
    <location>
        <begin position="435"/>
        <end position="457"/>
    </location>
</feature>
<gene>
    <name evidence="2" type="ORF">SPRG_14565</name>
</gene>
<dbReference type="KEGG" id="spar:SPRG_14565"/>
<dbReference type="GeneID" id="24136363"/>
<accession>A0A067BN93</accession>
<protein>
    <submittedName>
        <fullName evidence="2">Uncharacterized protein</fullName>
    </submittedName>
</protein>
<dbReference type="RefSeq" id="XP_012209289.1">
    <property type="nucleotide sequence ID" value="XM_012353899.1"/>
</dbReference>